<dbReference type="PANTHER" id="PTHR33726">
    <property type="entry name" value="TRANSMEMBRANE PROTEIN"/>
    <property type="match status" value="1"/>
</dbReference>
<evidence type="ECO:0000313" key="3">
    <source>
        <dbReference type="Proteomes" id="UP001386955"/>
    </source>
</evidence>
<dbReference type="PANTHER" id="PTHR33726:SF3">
    <property type="entry name" value="TRANSMEMBRANE PROTEIN"/>
    <property type="match status" value="1"/>
</dbReference>
<sequence>MVGKKRCFFKRLKRESVRWKYLTAAFKWKTLSLPASFLNHLAFKILSLFETIFLLLTACFFYLMCGCRF</sequence>
<comment type="caution">
    <text evidence="2">The sequence shown here is derived from an EMBL/GenBank/DDBJ whole genome shotgun (WGS) entry which is preliminary data.</text>
</comment>
<accession>A0AAN9SKZ0</accession>
<reference evidence="2 3" key="1">
    <citation type="submission" date="2024-01" db="EMBL/GenBank/DDBJ databases">
        <title>The genomes of 5 underutilized Papilionoideae crops provide insights into root nodulation and disease resistanc.</title>
        <authorList>
            <person name="Jiang F."/>
        </authorList>
    </citation>
    <scope>NUCLEOTIDE SEQUENCE [LARGE SCALE GENOMIC DNA]</scope>
    <source>
        <strain evidence="2">DUOXIRENSHENG_FW03</strain>
        <tissue evidence="2">Leaves</tissue>
    </source>
</reference>
<evidence type="ECO:0000256" key="1">
    <source>
        <dbReference type="SAM" id="Phobius"/>
    </source>
</evidence>
<dbReference type="Proteomes" id="UP001386955">
    <property type="component" value="Unassembled WGS sequence"/>
</dbReference>
<protein>
    <submittedName>
        <fullName evidence="2">Uncharacterized protein</fullName>
    </submittedName>
</protein>
<dbReference type="AlphaFoldDB" id="A0AAN9SKZ0"/>
<organism evidence="2 3">
    <name type="scientific">Psophocarpus tetragonolobus</name>
    <name type="common">Winged bean</name>
    <name type="synonym">Dolichos tetragonolobus</name>
    <dbReference type="NCBI Taxonomy" id="3891"/>
    <lineage>
        <taxon>Eukaryota</taxon>
        <taxon>Viridiplantae</taxon>
        <taxon>Streptophyta</taxon>
        <taxon>Embryophyta</taxon>
        <taxon>Tracheophyta</taxon>
        <taxon>Spermatophyta</taxon>
        <taxon>Magnoliopsida</taxon>
        <taxon>eudicotyledons</taxon>
        <taxon>Gunneridae</taxon>
        <taxon>Pentapetalae</taxon>
        <taxon>rosids</taxon>
        <taxon>fabids</taxon>
        <taxon>Fabales</taxon>
        <taxon>Fabaceae</taxon>
        <taxon>Papilionoideae</taxon>
        <taxon>50 kb inversion clade</taxon>
        <taxon>NPAAA clade</taxon>
        <taxon>indigoferoid/millettioid clade</taxon>
        <taxon>Phaseoleae</taxon>
        <taxon>Psophocarpus</taxon>
    </lineage>
</organism>
<proteinExistence type="predicted"/>
<keyword evidence="1" id="KW-1133">Transmembrane helix</keyword>
<keyword evidence="1" id="KW-0812">Transmembrane</keyword>
<evidence type="ECO:0000313" key="2">
    <source>
        <dbReference type="EMBL" id="KAK7399777.1"/>
    </source>
</evidence>
<keyword evidence="1" id="KW-0472">Membrane</keyword>
<gene>
    <name evidence="2" type="ORF">VNO78_10967</name>
</gene>
<feature type="transmembrane region" description="Helical" evidence="1">
    <location>
        <begin position="45"/>
        <end position="65"/>
    </location>
</feature>
<keyword evidence="3" id="KW-1185">Reference proteome</keyword>
<dbReference type="EMBL" id="JAYMYS010000003">
    <property type="protein sequence ID" value="KAK7399777.1"/>
    <property type="molecule type" value="Genomic_DNA"/>
</dbReference>
<name>A0AAN9SKZ0_PSOTE</name>